<comment type="similarity">
    <text evidence="2 4">Belongs to the glucose-6-phosphate 1-epimerase family.</text>
</comment>
<evidence type="ECO:0000256" key="1">
    <source>
        <dbReference type="ARBA" id="ARBA00001096"/>
    </source>
</evidence>
<gene>
    <name evidence="6" type="ORF">E5Q11_03105</name>
</gene>
<evidence type="ECO:0000256" key="2">
    <source>
        <dbReference type="ARBA" id="ARBA00005866"/>
    </source>
</evidence>
<evidence type="ECO:0000256" key="4">
    <source>
        <dbReference type="PIRNR" id="PIRNR016020"/>
    </source>
</evidence>
<evidence type="ECO:0000256" key="3">
    <source>
        <dbReference type="ARBA" id="ARBA00023235"/>
    </source>
</evidence>
<dbReference type="InterPro" id="IPR011013">
    <property type="entry name" value="Gal_mutarotase_sf_dom"/>
</dbReference>
<accession>A0A4Z1BNF2</accession>
<evidence type="ECO:0000256" key="5">
    <source>
        <dbReference type="PIRSR" id="PIRSR016020-1"/>
    </source>
</evidence>
<dbReference type="OrthoDB" id="9790727at2"/>
<dbReference type="Pfam" id="PF01263">
    <property type="entry name" value="Aldose_epim"/>
    <property type="match status" value="1"/>
</dbReference>
<dbReference type="SUPFAM" id="SSF74650">
    <property type="entry name" value="Galactose mutarotase-like"/>
    <property type="match status" value="1"/>
</dbReference>
<proteinExistence type="inferred from homology"/>
<dbReference type="GO" id="GO:0047938">
    <property type="term" value="F:glucose-6-phosphate 1-epimerase activity"/>
    <property type="evidence" value="ECO:0007669"/>
    <property type="project" value="UniProtKB-UniRule"/>
</dbReference>
<dbReference type="Gene3D" id="2.70.98.10">
    <property type="match status" value="1"/>
</dbReference>
<dbReference type="PIRSF" id="PIRSF016020">
    <property type="entry name" value="PHexose_mutarotase"/>
    <property type="match status" value="1"/>
</dbReference>
<keyword evidence="3 4" id="KW-0413">Isomerase</keyword>
<keyword evidence="7" id="KW-1185">Reference proteome</keyword>
<dbReference type="EMBL" id="SRPF01000001">
    <property type="protein sequence ID" value="TGN41537.1"/>
    <property type="molecule type" value="Genomic_DNA"/>
</dbReference>
<dbReference type="GO" id="GO:0030246">
    <property type="term" value="F:carbohydrate binding"/>
    <property type="evidence" value="ECO:0007669"/>
    <property type="project" value="UniProtKB-UniRule"/>
</dbReference>
<organism evidence="6 7">
    <name type="scientific">Marinobacter confluentis</name>
    <dbReference type="NCBI Taxonomy" id="1697557"/>
    <lineage>
        <taxon>Bacteria</taxon>
        <taxon>Pseudomonadati</taxon>
        <taxon>Pseudomonadota</taxon>
        <taxon>Gammaproteobacteria</taxon>
        <taxon>Pseudomonadales</taxon>
        <taxon>Marinobacteraceae</taxon>
        <taxon>Marinobacter</taxon>
    </lineage>
</organism>
<dbReference type="CDD" id="cd09020">
    <property type="entry name" value="D-hex-6-P-epi_like"/>
    <property type="match status" value="1"/>
</dbReference>
<comment type="catalytic activity">
    <reaction evidence="1">
        <text>alpha-D-glucose 6-phosphate = beta-D-glucose 6-phosphate</text>
        <dbReference type="Rhea" id="RHEA:16249"/>
        <dbReference type="ChEBI" id="CHEBI:58225"/>
        <dbReference type="ChEBI" id="CHEBI:58247"/>
        <dbReference type="EC" id="5.1.3.15"/>
    </reaction>
</comment>
<protein>
    <recommendedName>
        <fullName evidence="4">Putative glucose-6-phosphate 1-epimerase</fullName>
        <ecNumber evidence="4">5.1.3.15</ecNumber>
    </recommendedName>
</protein>
<dbReference type="EC" id="5.1.3.15" evidence="4"/>
<sequence>MSITATRQSVAIKPGQWSFTRWTTVGQLEAVEVHHPSFKARLFLQGAHLTQFAPRDEANWLWVSEDAIFKPGQAIRGGIPICWPWFGVPGRNPPEVRRRILTGASHGFARTALWKLEDVRETSVEVEISLSLHANQDFADAWNGSALCLATYTFTADSLQIALTTTNLGDSPLALTQALHTYLPTSDIRHTHIEGLEGSVFIDTLENWSDFTQHGPVLFNGQTDRIYESGQPLAVITPATERSLQSVGSDSTVVWNPGPTKAAQLSDFPDAGWQRMLCVETANALSDYRVLNEGQSHTIGVMIGRL</sequence>
<dbReference type="InterPro" id="IPR008183">
    <property type="entry name" value="Aldose_1/G6P_1-epimerase"/>
</dbReference>
<dbReference type="InterPro" id="IPR014718">
    <property type="entry name" value="GH-type_carb-bd"/>
</dbReference>
<comment type="caution">
    <text evidence="6">The sequence shown here is derived from an EMBL/GenBank/DDBJ whole genome shotgun (WGS) entry which is preliminary data.</text>
</comment>
<reference evidence="6 7" key="1">
    <citation type="submission" date="2019-04" db="EMBL/GenBank/DDBJ databases">
        <authorList>
            <person name="Park S."/>
            <person name="Yoon J.-H."/>
        </authorList>
    </citation>
    <scope>NUCLEOTIDE SEQUENCE [LARGE SCALE GENOMIC DNA]</scope>
    <source>
        <strain evidence="6 7">HJM-18</strain>
    </source>
</reference>
<dbReference type="PANTHER" id="PTHR11122">
    <property type="entry name" value="APOSPORY-ASSOCIATED PROTEIN C-RELATED"/>
    <property type="match status" value="1"/>
</dbReference>
<name>A0A4Z1BNF2_9GAMM</name>
<evidence type="ECO:0000313" key="6">
    <source>
        <dbReference type="EMBL" id="TGN41537.1"/>
    </source>
</evidence>
<dbReference type="GO" id="GO:0005975">
    <property type="term" value="P:carbohydrate metabolic process"/>
    <property type="evidence" value="ECO:0007669"/>
    <property type="project" value="InterPro"/>
</dbReference>
<feature type="active site" evidence="5">
    <location>
        <position position="280"/>
    </location>
</feature>
<dbReference type="AlphaFoldDB" id="A0A4Z1BNF2"/>
<dbReference type="InterPro" id="IPR025532">
    <property type="entry name" value="G6P_1-epimerase"/>
</dbReference>
<feature type="active site" evidence="5">
    <location>
        <position position="180"/>
    </location>
</feature>
<dbReference type="Proteomes" id="UP000298325">
    <property type="component" value="Unassembled WGS sequence"/>
</dbReference>
<dbReference type="PANTHER" id="PTHR11122:SF13">
    <property type="entry name" value="GLUCOSE-6-PHOSPHATE 1-EPIMERASE"/>
    <property type="match status" value="1"/>
</dbReference>
<evidence type="ECO:0000313" key="7">
    <source>
        <dbReference type="Proteomes" id="UP000298325"/>
    </source>
</evidence>